<dbReference type="EMBL" id="EU709732">
    <property type="protein sequence ID" value="ACE07214.1"/>
    <property type="molecule type" value="Genomic_DNA"/>
</dbReference>
<organism evidence="1">
    <name type="scientific">Zymomonas mobilis subsp. mobilis str. CP4 = NRRL B-14023</name>
    <dbReference type="NCBI Taxonomy" id="627343"/>
    <lineage>
        <taxon>Bacteria</taxon>
        <taxon>Pseudomonadati</taxon>
        <taxon>Pseudomonadota</taxon>
        <taxon>Alphaproteobacteria</taxon>
        <taxon>Sphingomonadales</taxon>
        <taxon>Zymomonadaceae</taxon>
        <taxon>Zymomonas</taxon>
    </lineage>
</organism>
<geneLocation type="plasmid" evidence="1">
    <name>pCP4.2</name>
</geneLocation>
<sequence length="52" mass="5939">MKYGRKSLMHIYAALSIGSFPCFPVKIPLVSQKLCPLFYPRDWASVSYGQRS</sequence>
<protein>
    <submittedName>
        <fullName evidence="1">Uncharacterized protein</fullName>
    </submittedName>
</protein>
<name>B3GN87_ZYMMB</name>
<keyword evidence="1" id="KW-0614">Plasmid</keyword>
<accession>B3GN87</accession>
<reference evidence="1" key="1">
    <citation type="submission" date="2008-05" db="EMBL/GenBank/DDBJ databases">
        <title>Zymomonas mobilis strain CP4 harbors five plasmids of similar size: analysis of a 32.6 kb representative.</title>
        <authorList>
            <person name="Pappas K.M."/>
            <person name="Villias G."/>
            <person name="Krimitzas A."/>
            <person name="Beletsiotis E."/>
            <person name="Typas M.A."/>
        </authorList>
    </citation>
    <scope>NUCLEOTIDE SEQUENCE</scope>
    <source>
        <strain evidence="1">CP4</strain>
        <plasmid evidence="1">pCP4.2</plasmid>
    </source>
</reference>
<evidence type="ECO:0000313" key="1">
    <source>
        <dbReference type="EMBL" id="ACE07214.1"/>
    </source>
</evidence>
<dbReference type="AlphaFoldDB" id="B3GN87"/>
<proteinExistence type="predicted"/>